<dbReference type="PANTHER" id="PTHR46268:SF27">
    <property type="entry name" value="UNIVERSAL STRESS PROTEIN RV2623"/>
    <property type="match status" value="1"/>
</dbReference>
<evidence type="ECO:0000256" key="1">
    <source>
        <dbReference type="ARBA" id="ARBA00008791"/>
    </source>
</evidence>
<name>A0A4R2L9L2_9GAMM</name>
<dbReference type="EMBL" id="SLWY01000006">
    <property type="protein sequence ID" value="TCO82043.1"/>
    <property type="molecule type" value="Genomic_DNA"/>
</dbReference>
<accession>A0A4R2L9L2</accession>
<organism evidence="5 6">
    <name type="scientific">Plasticicumulans lactativorans</name>
    <dbReference type="NCBI Taxonomy" id="1133106"/>
    <lineage>
        <taxon>Bacteria</taxon>
        <taxon>Pseudomonadati</taxon>
        <taxon>Pseudomonadota</taxon>
        <taxon>Gammaproteobacteria</taxon>
        <taxon>Candidatus Competibacteraceae</taxon>
        <taxon>Plasticicumulans</taxon>
    </lineage>
</organism>
<dbReference type="Proteomes" id="UP000295765">
    <property type="component" value="Unassembled WGS sequence"/>
</dbReference>
<evidence type="ECO:0000259" key="4">
    <source>
        <dbReference type="Pfam" id="PF00582"/>
    </source>
</evidence>
<sequence length="296" mass="32240">MSTPATASSAPARVLLATDLSPRCDRAFDRSVQLARDWQAGLTVLNVLEAPQEPDQILAWAAEDKAFDPQQDARRQIGRDLALLDARAEIRLLRSPDPAETIRSVAADLAADLTVTGLARDEPLGRFLLGSNVERLARSLERPLLIVRNRPHGRYRRITVASDLADESRVVLRTAARWFPESDLELFHAQPRLRGLDAPPQAAELTPAAPACRQRCEQFVSASGVPRAALREVVAVEGSLEASLTRYVRRHAVELVVMGSHESAGFLGALLGSPLNQLLAWVPADVLVVPAAKERG</sequence>
<feature type="domain" description="UspA" evidence="4">
    <location>
        <begin position="155"/>
        <end position="290"/>
    </location>
</feature>
<proteinExistence type="inferred from homology"/>
<dbReference type="OrthoDB" id="9804721at2"/>
<dbReference type="RefSeq" id="WP_132540317.1">
    <property type="nucleotide sequence ID" value="NZ_SLWY01000006.1"/>
</dbReference>
<keyword evidence="3" id="KW-0067">ATP-binding</keyword>
<dbReference type="InterPro" id="IPR006016">
    <property type="entry name" value="UspA"/>
</dbReference>
<dbReference type="Pfam" id="PF00582">
    <property type="entry name" value="Usp"/>
    <property type="match status" value="2"/>
</dbReference>
<reference evidence="5 6" key="1">
    <citation type="submission" date="2019-03" db="EMBL/GenBank/DDBJ databases">
        <title>Genomic Encyclopedia of Type Strains, Phase IV (KMG-IV): sequencing the most valuable type-strain genomes for metagenomic binning, comparative biology and taxonomic classification.</title>
        <authorList>
            <person name="Goeker M."/>
        </authorList>
    </citation>
    <scope>NUCLEOTIDE SEQUENCE [LARGE SCALE GENOMIC DNA]</scope>
    <source>
        <strain evidence="5 6">DSM 25287</strain>
    </source>
</reference>
<dbReference type="CDD" id="cd00293">
    <property type="entry name" value="USP-like"/>
    <property type="match status" value="1"/>
</dbReference>
<comment type="caution">
    <text evidence="5">The sequence shown here is derived from an EMBL/GenBank/DDBJ whole genome shotgun (WGS) entry which is preliminary data.</text>
</comment>
<dbReference type="SUPFAM" id="SSF52402">
    <property type="entry name" value="Adenine nucleotide alpha hydrolases-like"/>
    <property type="match status" value="2"/>
</dbReference>
<dbReference type="AlphaFoldDB" id="A0A4R2L9L2"/>
<evidence type="ECO:0000256" key="3">
    <source>
        <dbReference type="ARBA" id="ARBA00022840"/>
    </source>
</evidence>
<dbReference type="PANTHER" id="PTHR46268">
    <property type="entry name" value="STRESS RESPONSE PROTEIN NHAX"/>
    <property type="match status" value="1"/>
</dbReference>
<dbReference type="PRINTS" id="PR01438">
    <property type="entry name" value="UNVRSLSTRESS"/>
</dbReference>
<gene>
    <name evidence="5" type="ORF">EV699_106138</name>
</gene>
<protein>
    <submittedName>
        <fullName evidence="5">Nucleotide-binding universal stress UspA family protein</fullName>
    </submittedName>
</protein>
<dbReference type="GO" id="GO:0005524">
    <property type="term" value="F:ATP binding"/>
    <property type="evidence" value="ECO:0007669"/>
    <property type="project" value="UniProtKB-KW"/>
</dbReference>
<evidence type="ECO:0000313" key="5">
    <source>
        <dbReference type="EMBL" id="TCO82043.1"/>
    </source>
</evidence>
<keyword evidence="2" id="KW-0547">Nucleotide-binding</keyword>
<dbReference type="InterPro" id="IPR014729">
    <property type="entry name" value="Rossmann-like_a/b/a_fold"/>
</dbReference>
<dbReference type="Gene3D" id="3.40.50.620">
    <property type="entry name" value="HUPs"/>
    <property type="match status" value="2"/>
</dbReference>
<evidence type="ECO:0000313" key="6">
    <source>
        <dbReference type="Proteomes" id="UP000295765"/>
    </source>
</evidence>
<evidence type="ECO:0000256" key="2">
    <source>
        <dbReference type="ARBA" id="ARBA00022741"/>
    </source>
</evidence>
<feature type="domain" description="UspA" evidence="4">
    <location>
        <begin position="13"/>
        <end position="148"/>
    </location>
</feature>
<comment type="similarity">
    <text evidence="1">Belongs to the universal stress protein A family.</text>
</comment>
<dbReference type="InterPro" id="IPR006015">
    <property type="entry name" value="Universal_stress_UspA"/>
</dbReference>
<keyword evidence="6" id="KW-1185">Reference proteome</keyword>